<comment type="subcellular location">
    <subcellularLocation>
        <location evidence="11">Cytoplasm</location>
    </subcellularLocation>
</comment>
<keyword evidence="15" id="KW-1185">Reference proteome</keyword>
<dbReference type="GO" id="GO:0000287">
    <property type="term" value="F:magnesium ion binding"/>
    <property type="evidence" value="ECO:0007669"/>
    <property type="project" value="UniProtKB-UniRule"/>
</dbReference>
<evidence type="ECO:0000256" key="4">
    <source>
        <dbReference type="ARBA" id="ARBA00022723"/>
    </source>
</evidence>
<dbReference type="Proteomes" id="UP000292958">
    <property type="component" value="Unassembled WGS sequence"/>
</dbReference>
<evidence type="ECO:0000313" key="15">
    <source>
        <dbReference type="Proteomes" id="UP000292958"/>
    </source>
</evidence>
<dbReference type="GO" id="GO:0003723">
    <property type="term" value="F:RNA binding"/>
    <property type="evidence" value="ECO:0007669"/>
    <property type="project" value="InterPro"/>
</dbReference>
<dbReference type="Gene3D" id="3.30.70.380">
    <property type="entry name" value="Ferrodoxin-fold anticodon-binding domain"/>
    <property type="match status" value="1"/>
</dbReference>
<dbReference type="Pfam" id="PF03483">
    <property type="entry name" value="B3_4"/>
    <property type="match status" value="1"/>
</dbReference>
<feature type="binding site" evidence="11">
    <location>
        <position position="378"/>
    </location>
    <ligand>
        <name>Mg(2+)</name>
        <dbReference type="ChEBI" id="CHEBI:18420"/>
        <note>shared with alpha subunit</note>
    </ligand>
</feature>
<dbReference type="InterPro" id="IPR041616">
    <property type="entry name" value="PheRS_beta_core"/>
</dbReference>
<dbReference type="InterPro" id="IPR009061">
    <property type="entry name" value="DNA-bd_dom_put_sf"/>
</dbReference>
<evidence type="ECO:0000256" key="6">
    <source>
        <dbReference type="ARBA" id="ARBA00022840"/>
    </source>
</evidence>
<evidence type="ECO:0000256" key="10">
    <source>
        <dbReference type="ARBA" id="ARBA00049255"/>
    </source>
</evidence>
<keyword evidence="11" id="KW-0963">Cytoplasm</keyword>
<keyword evidence="6 11" id="KW-0067">ATP-binding</keyword>
<evidence type="ECO:0000256" key="11">
    <source>
        <dbReference type="HAMAP-Rule" id="MF_00283"/>
    </source>
</evidence>
<evidence type="ECO:0000256" key="8">
    <source>
        <dbReference type="ARBA" id="ARBA00022917"/>
    </source>
</evidence>
<accession>A0A4Q7YX48</accession>
<keyword evidence="8 11" id="KW-0648">Protein biosynthesis</keyword>
<keyword evidence="9 11" id="KW-0030">Aminoacyl-tRNA synthetase</keyword>
<dbReference type="Pfam" id="PF17759">
    <property type="entry name" value="tRNA_synthFbeta"/>
    <property type="match status" value="1"/>
</dbReference>
<dbReference type="HAMAP" id="MF_00283">
    <property type="entry name" value="Phe_tRNA_synth_beta1"/>
    <property type="match status" value="1"/>
</dbReference>
<dbReference type="SUPFAM" id="SSF56037">
    <property type="entry name" value="PheT/TilS domain"/>
    <property type="match status" value="1"/>
</dbReference>
<dbReference type="PANTHER" id="PTHR10947:SF0">
    <property type="entry name" value="PHENYLALANINE--TRNA LIGASE BETA SUBUNIT"/>
    <property type="match status" value="1"/>
</dbReference>
<dbReference type="InterPro" id="IPR020825">
    <property type="entry name" value="Phe-tRNA_synthase-like_B3/B4"/>
</dbReference>
<dbReference type="InterPro" id="IPR004532">
    <property type="entry name" value="Phe-tRNA-ligase_IIc_bsu_bact"/>
</dbReference>
<feature type="domain" description="FDX-ACB" evidence="12">
    <location>
        <begin position="630"/>
        <end position="722"/>
    </location>
</feature>
<comment type="cofactor">
    <cofactor evidence="11">
        <name>Mg(2+)</name>
        <dbReference type="ChEBI" id="CHEBI:18420"/>
    </cofactor>
    <text evidence="11">Binds 2 magnesium ions per tetramer.</text>
</comment>
<evidence type="ECO:0000256" key="3">
    <source>
        <dbReference type="ARBA" id="ARBA00022598"/>
    </source>
</evidence>
<evidence type="ECO:0000256" key="2">
    <source>
        <dbReference type="ARBA" id="ARBA00011209"/>
    </source>
</evidence>
<dbReference type="InterPro" id="IPR045864">
    <property type="entry name" value="aa-tRNA-synth_II/BPL/LPL"/>
</dbReference>
<dbReference type="SUPFAM" id="SSF46955">
    <property type="entry name" value="Putative DNA-binding domain"/>
    <property type="match status" value="2"/>
</dbReference>
<dbReference type="NCBIfam" id="TIGR00472">
    <property type="entry name" value="pheT_bact"/>
    <property type="match status" value="1"/>
</dbReference>
<dbReference type="InterPro" id="IPR005146">
    <property type="entry name" value="B3/B4_tRNA-bd"/>
</dbReference>
<dbReference type="Gene3D" id="3.30.56.10">
    <property type="match status" value="2"/>
</dbReference>
<dbReference type="OrthoDB" id="9805455at2"/>
<dbReference type="InterPro" id="IPR005147">
    <property type="entry name" value="tRNA_synthase_B5-dom"/>
</dbReference>
<dbReference type="SMART" id="SM00896">
    <property type="entry name" value="FDX-ACB"/>
    <property type="match status" value="1"/>
</dbReference>
<keyword evidence="7 11" id="KW-0460">Magnesium</keyword>
<keyword evidence="4 11" id="KW-0479">Metal-binding</keyword>
<keyword evidence="3 11" id="KW-0436">Ligase</keyword>
<dbReference type="EMBL" id="SHKW01000001">
    <property type="protein sequence ID" value="RZU42288.1"/>
    <property type="molecule type" value="Genomic_DNA"/>
</dbReference>
<evidence type="ECO:0000256" key="1">
    <source>
        <dbReference type="ARBA" id="ARBA00008653"/>
    </source>
</evidence>
<evidence type="ECO:0000259" key="12">
    <source>
        <dbReference type="PROSITE" id="PS51447"/>
    </source>
</evidence>
<dbReference type="SMART" id="SM00874">
    <property type="entry name" value="B5"/>
    <property type="match status" value="1"/>
</dbReference>
<dbReference type="Pfam" id="PF03147">
    <property type="entry name" value="FDX-ACB"/>
    <property type="match status" value="1"/>
</dbReference>
<feature type="binding site" evidence="11">
    <location>
        <position position="374"/>
    </location>
    <ligand>
        <name>Mg(2+)</name>
        <dbReference type="ChEBI" id="CHEBI:18420"/>
        <note>shared with alpha subunit</note>
    </ligand>
</feature>
<organism evidence="14 15">
    <name type="scientific">Edaphobacter modestus</name>
    <dbReference type="NCBI Taxonomy" id="388466"/>
    <lineage>
        <taxon>Bacteria</taxon>
        <taxon>Pseudomonadati</taxon>
        <taxon>Acidobacteriota</taxon>
        <taxon>Terriglobia</taxon>
        <taxon>Terriglobales</taxon>
        <taxon>Acidobacteriaceae</taxon>
        <taxon>Edaphobacter</taxon>
    </lineage>
</organism>
<dbReference type="PROSITE" id="PS51447">
    <property type="entry name" value="FDX_ACB"/>
    <property type="match status" value="1"/>
</dbReference>
<sequence length="723" mass="78912">MKVLTSWLRHYLPTLTVTDRQLADDLTLRGIAVEGVHPLGEGNGHSGETNGHGSETNGHLFEMDITTNRVDAMNHYGIVREAATIYNLSLEPLHPKLPIGTLVDEPFSVRIDPSARGLCGRFTAQVLRNITVAPSSGLVADYFTLLGQKQISNAVDASNFVLLGMGHPTHAFDLDKIEGGIVVRLARKGEKLRLLDGTERTLEADDLVIADEKKALGLAGVMGGWDSMITPETKNILVEAAWFDPASVRRSSRRHLLHTDASHRFERGADFNAAPLANALVSQLILQSGGSIEGELIDLVDPEVAARTSTRPPIELSARQVQRHLGTTIDADGLTGEIVSRFLTSLGCELLLHGIDVYSVKLPSWRLDLEREIDLIEEVARVYGYNRFANTLPTALPVTESPSAAAERTVRQRLLELGFSEAVSSTFAGNADAALFYESNPARPAENRTVPMENPLSEEASLLRPSLVPGMLTMLSHNLNRDVREVRLFEQGQVFTGTAAPDAAYIAEVHETPQLSLGITTASPSESRLYPAADAPIFELKGVIESLVSRFTPPGGASALTFTATGAPAWLEPGRSAVALLDNQPLASFGELSTTEREARKLRQPVYLAQLDLAQLHALPLRRVTAHELSRFQAVERDFSFVLPDAVQFHTIAATVDALAISELQSRKPVEIWRDAKKYPGVYSLLLRTVFQSHDRTLRDEELTTWSSRIIDALTALGGTLRA</sequence>
<proteinExistence type="inferred from homology"/>
<keyword evidence="5 11" id="KW-0547">Nucleotide-binding</keyword>
<comment type="catalytic activity">
    <reaction evidence="10 11">
        <text>tRNA(Phe) + L-phenylalanine + ATP = L-phenylalanyl-tRNA(Phe) + AMP + diphosphate + H(+)</text>
        <dbReference type="Rhea" id="RHEA:19413"/>
        <dbReference type="Rhea" id="RHEA-COMP:9668"/>
        <dbReference type="Rhea" id="RHEA-COMP:9699"/>
        <dbReference type="ChEBI" id="CHEBI:15378"/>
        <dbReference type="ChEBI" id="CHEBI:30616"/>
        <dbReference type="ChEBI" id="CHEBI:33019"/>
        <dbReference type="ChEBI" id="CHEBI:58095"/>
        <dbReference type="ChEBI" id="CHEBI:78442"/>
        <dbReference type="ChEBI" id="CHEBI:78531"/>
        <dbReference type="ChEBI" id="CHEBI:456215"/>
        <dbReference type="EC" id="6.1.1.20"/>
    </reaction>
</comment>
<dbReference type="InterPro" id="IPR005121">
    <property type="entry name" value="Fdx_antiC-bd"/>
</dbReference>
<dbReference type="Gene3D" id="3.50.40.10">
    <property type="entry name" value="Phenylalanyl-trna Synthetase, Chain B, domain 3"/>
    <property type="match status" value="1"/>
</dbReference>
<feature type="domain" description="B5" evidence="13">
    <location>
        <begin position="309"/>
        <end position="390"/>
    </location>
</feature>
<dbReference type="EC" id="6.1.1.20" evidence="11"/>
<dbReference type="GO" id="GO:0006432">
    <property type="term" value="P:phenylalanyl-tRNA aminoacylation"/>
    <property type="evidence" value="ECO:0007669"/>
    <property type="project" value="UniProtKB-UniRule"/>
</dbReference>
<evidence type="ECO:0000256" key="9">
    <source>
        <dbReference type="ARBA" id="ARBA00023146"/>
    </source>
</evidence>
<dbReference type="SUPFAM" id="SSF54991">
    <property type="entry name" value="Anticodon-binding domain of PheRS"/>
    <property type="match status" value="1"/>
</dbReference>
<dbReference type="PANTHER" id="PTHR10947">
    <property type="entry name" value="PHENYLALANYL-TRNA SYNTHETASE BETA CHAIN AND LEUCINE-RICH REPEAT-CONTAINING PROTEIN 47"/>
    <property type="match status" value="1"/>
</dbReference>
<evidence type="ECO:0000256" key="5">
    <source>
        <dbReference type="ARBA" id="ARBA00022741"/>
    </source>
</evidence>
<evidence type="ECO:0000259" key="13">
    <source>
        <dbReference type="PROSITE" id="PS51483"/>
    </source>
</evidence>
<protein>
    <recommendedName>
        <fullName evidence="11">Phenylalanine--tRNA ligase beta subunit</fullName>
        <ecNumber evidence="11">6.1.1.20</ecNumber>
    </recommendedName>
    <alternativeName>
        <fullName evidence="11">Phenylalanyl-tRNA synthetase beta subunit</fullName>
        <shortName evidence="11">PheRS</shortName>
    </alternativeName>
</protein>
<dbReference type="InterPro" id="IPR045060">
    <property type="entry name" value="Phe-tRNA-ligase_IIc_bsu"/>
</dbReference>
<dbReference type="Pfam" id="PF03484">
    <property type="entry name" value="B5"/>
    <property type="match status" value="1"/>
</dbReference>
<feature type="binding site" evidence="11">
    <location>
        <position position="377"/>
    </location>
    <ligand>
        <name>Mg(2+)</name>
        <dbReference type="ChEBI" id="CHEBI:18420"/>
        <note>shared with alpha subunit</note>
    </ligand>
</feature>
<dbReference type="AlphaFoldDB" id="A0A4Q7YX48"/>
<feature type="binding site" evidence="11">
    <location>
        <position position="368"/>
    </location>
    <ligand>
        <name>Mg(2+)</name>
        <dbReference type="ChEBI" id="CHEBI:18420"/>
        <note>shared with alpha subunit</note>
    </ligand>
</feature>
<reference evidence="14 15" key="1">
    <citation type="submission" date="2019-02" db="EMBL/GenBank/DDBJ databases">
        <title>Genomic Encyclopedia of Archaeal and Bacterial Type Strains, Phase II (KMG-II): from individual species to whole genera.</title>
        <authorList>
            <person name="Goeker M."/>
        </authorList>
    </citation>
    <scope>NUCLEOTIDE SEQUENCE [LARGE SCALE GENOMIC DNA]</scope>
    <source>
        <strain evidence="14 15">DSM 18101</strain>
    </source>
</reference>
<dbReference type="Gene3D" id="3.30.930.10">
    <property type="entry name" value="Bira Bifunctional Protein, Domain 2"/>
    <property type="match status" value="1"/>
</dbReference>
<gene>
    <name evidence="11" type="primary">pheT</name>
    <name evidence="14" type="ORF">BDD14_3846</name>
</gene>
<evidence type="ECO:0000256" key="7">
    <source>
        <dbReference type="ARBA" id="ARBA00022842"/>
    </source>
</evidence>
<dbReference type="GO" id="GO:0004826">
    <property type="term" value="F:phenylalanine-tRNA ligase activity"/>
    <property type="evidence" value="ECO:0007669"/>
    <property type="project" value="UniProtKB-UniRule"/>
</dbReference>
<name>A0A4Q7YX48_9BACT</name>
<dbReference type="SUPFAM" id="SSF55681">
    <property type="entry name" value="Class II aaRS and biotin synthetases"/>
    <property type="match status" value="1"/>
</dbReference>
<dbReference type="SMART" id="SM00873">
    <property type="entry name" value="B3_4"/>
    <property type="match status" value="1"/>
</dbReference>
<comment type="subunit">
    <text evidence="2 11">Tetramer of two alpha and two beta subunits.</text>
</comment>
<dbReference type="GO" id="GO:0009328">
    <property type="term" value="C:phenylalanine-tRNA ligase complex"/>
    <property type="evidence" value="ECO:0007669"/>
    <property type="project" value="TreeGrafter"/>
</dbReference>
<comment type="caution">
    <text evidence="14">The sequence shown here is derived from an EMBL/GenBank/DDBJ whole genome shotgun (WGS) entry which is preliminary data.</text>
</comment>
<comment type="similarity">
    <text evidence="1 11">Belongs to the phenylalanyl-tRNA synthetase beta subunit family. Type 1 subfamily.</text>
</comment>
<dbReference type="PROSITE" id="PS51483">
    <property type="entry name" value="B5"/>
    <property type="match status" value="1"/>
</dbReference>
<evidence type="ECO:0000313" key="14">
    <source>
        <dbReference type="EMBL" id="RZU42288.1"/>
    </source>
</evidence>
<dbReference type="RefSeq" id="WP_130420065.1">
    <property type="nucleotide sequence ID" value="NZ_SHKW01000001.1"/>
</dbReference>
<dbReference type="GO" id="GO:0005524">
    <property type="term" value="F:ATP binding"/>
    <property type="evidence" value="ECO:0007669"/>
    <property type="project" value="UniProtKB-UniRule"/>
</dbReference>
<dbReference type="InterPro" id="IPR036690">
    <property type="entry name" value="Fdx_antiC-bd_sf"/>
</dbReference>